<organism evidence="2 3">
    <name type="scientific">Eleutherodactylus coqui</name>
    <name type="common">Puerto Rican coqui</name>
    <dbReference type="NCBI Taxonomy" id="57060"/>
    <lineage>
        <taxon>Eukaryota</taxon>
        <taxon>Metazoa</taxon>
        <taxon>Chordata</taxon>
        <taxon>Craniata</taxon>
        <taxon>Vertebrata</taxon>
        <taxon>Euteleostomi</taxon>
        <taxon>Amphibia</taxon>
        <taxon>Batrachia</taxon>
        <taxon>Anura</taxon>
        <taxon>Neobatrachia</taxon>
        <taxon>Hyloidea</taxon>
        <taxon>Eleutherodactylidae</taxon>
        <taxon>Eleutherodactylinae</taxon>
        <taxon>Eleutherodactylus</taxon>
        <taxon>Eleutherodactylus</taxon>
    </lineage>
</organism>
<comment type="caution">
    <text evidence="2">The sequence shown here is derived from an EMBL/GenBank/DDBJ whole genome shotgun (WGS) entry which is preliminary data.</text>
</comment>
<keyword evidence="3" id="KW-1185">Reference proteome</keyword>
<reference evidence="2" key="1">
    <citation type="thesis" date="2020" institute="ProQuest LLC" country="789 East Eisenhower Parkway, Ann Arbor, MI, USA">
        <title>Comparative Genomics and Chromosome Evolution.</title>
        <authorList>
            <person name="Mudd A.B."/>
        </authorList>
    </citation>
    <scope>NUCLEOTIDE SEQUENCE</scope>
    <source>
        <strain evidence="2">HN-11 Male</strain>
        <tissue evidence="2">Kidney and liver</tissue>
    </source>
</reference>
<feature type="signal peptide" evidence="1">
    <location>
        <begin position="1"/>
        <end position="19"/>
    </location>
</feature>
<protein>
    <recommendedName>
        <fullName evidence="4">Secreted protein</fullName>
    </recommendedName>
</protein>
<evidence type="ECO:0008006" key="4">
    <source>
        <dbReference type="Google" id="ProtNLM"/>
    </source>
</evidence>
<evidence type="ECO:0000313" key="3">
    <source>
        <dbReference type="Proteomes" id="UP000770717"/>
    </source>
</evidence>
<evidence type="ECO:0000313" key="2">
    <source>
        <dbReference type="EMBL" id="KAG9476209.1"/>
    </source>
</evidence>
<dbReference type="Proteomes" id="UP000770717">
    <property type="component" value="Unassembled WGS sequence"/>
</dbReference>
<sequence>MLKLALVHNTLYLIRTVLATCLPLPTGLNCSPNVEPSPPYFLTILCDFLEMLRLVQGWNAHGNGRQGQIELGLHVQ</sequence>
<feature type="chain" id="PRO_5035223820" description="Secreted protein" evidence="1">
    <location>
        <begin position="20"/>
        <end position="76"/>
    </location>
</feature>
<dbReference type="EMBL" id="WNTK01000011">
    <property type="protein sequence ID" value="KAG9476209.1"/>
    <property type="molecule type" value="Genomic_DNA"/>
</dbReference>
<name>A0A8J6K5L7_ELECQ</name>
<accession>A0A8J6K5L7</accession>
<evidence type="ECO:0000256" key="1">
    <source>
        <dbReference type="SAM" id="SignalP"/>
    </source>
</evidence>
<dbReference type="AlphaFoldDB" id="A0A8J6K5L7"/>
<keyword evidence="1" id="KW-0732">Signal</keyword>
<gene>
    <name evidence="2" type="ORF">GDO78_002998</name>
</gene>
<proteinExistence type="predicted"/>